<dbReference type="PANTHER" id="PTHR43625:SF40">
    <property type="entry name" value="ALDO-KETO REDUCTASE YAKC [NADP(+)]"/>
    <property type="match status" value="1"/>
</dbReference>
<reference evidence="3 4" key="1">
    <citation type="journal article" date="2014" name="PLoS ONE">
        <title>The first complete genome sequence of the class fimbriimonadia in the phylum armatimonadetes.</title>
        <authorList>
            <person name="Hu Z.Y."/>
            <person name="Wang Y.Z."/>
            <person name="Im W.T."/>
            <person name="Wang S.Y."/>
            <person name="Zhao G.P."/>
            <person name="Zheng H.J."/>
            <person name="Quan Z.X."/>
        </authorList>
    </citation>
    <scope>NUCLEOTIDE SEQUENCE [LARGE SCALE GENOMIC DNA]</scope>
    <source>
        <strain evidence="3">Gsoil 348</strain>
    </source>
</reference>
<gene>
    <name evidence="3" type="ORF">OP10G_0945</name>
</gene>
<dbReference type="InterPro" id="IPR036812">
    <property type="entry name" value="NAD(P)_OxRdtase_dom_sf"/>
</dbReference>
<dbReference type="InterPro" id="IPR050791">
    <property type="entry name" value="Aldo-Keto_reductase"/>
</dbReference>
<dbReference type="PANTHER" id="PTHR43625">
    <property type="entry name" value="AFLATOXIN B1 ALDEHYDE REDUCTASE"/>
    <property type="match status" value="1"/>
</dbReference>
<keyword evidence="4" id="KW-1185">Reference proteome</keyword>
<dbReference type="eggNOG" id="COG0667">
    <property type="taxonomic scope" value="Bacteria"/>
</dbReference>
<evidence type="ECO:0000256" key="1">
    <source>
        <dbReference type="ARBA" id="ARBA00023002"/>
    </source>
</evidence>
<dbReference type="CDD" id="cd19088">
    <property type="entry name" value="AKR_AKR13B1"/>
    <property type="match status" value="1"/>
</dbReference>
<evidence type="ECO:0000313" key="3">
    <source>
        <dbReference type="EMBL" id="AIE84313.1"/>
    </source>
</evidence>
<dbReference type="RefSeq" id="WP_025227043.1">
    <property type="nucleotide sequence ID" value="NZ_CP007139.1"/>
</dbReference>
<dbReference type="SUPFAM" id="SSF51430">
    <property type="entry name" value="NAD(P)-linked oxidoreductase"/>
    <property type="match status" value="1"/>
</dbReference>
<dbReference type="GO" id="GO:0005737">
    <property type="term" value="C:cytoplasm"/>
    <property type="evidence" value="ECO:0007669"/>
    <property type="project" value="TreeGrafter"/>
</dbReference>
<accession>A0A068NL56</accession>
<dbReference type="AlphaFoldDB" id="A0A068NL56"/>
<sequence length="290" mass="31824">MSSTTERIDAAASGTFVIGGDMPVHRLGFGAMRITGPGIWREPQDPEEARRVLKRSVELGINFIDTADSYGPEVSERLIGEALYPYPAGLVVATKGGLVRPGPNDWQSVGRPAYLRQCVELSLRRLKLERIDLYQLHRIDPDVPAEDQFGVLRDMQKEGKIRHVGLSEVSVAEIESARKTVEIATVQNLYNLSNRKSEDVLDYCEANGIGFIPWFPVASGDLARPGGPLDEASKKHGATVAQLALAWLLKRSPVMLPIPGTSKVAHLEENTAAANVKLSDEEFSDWGARR</sequence>
<dbReference type="InterPro" id="IPR023210">
    <property type="entry name" value="NADP_OxRdtase_dom"/>
</dbReference>
<dbReference type="Proteomes" id="UP000027982">
    <property type="component" value="Chromosome"/>
</dbReference>
<name>A0A068NL56_FIMGI</name>
<dbReference type="KEGG" id="fgi:OP10G_0945"/>
<feature type="domain" description="NADP-dependent oxidoreductase" evidence="2">
    <location>
        <begin position="26"/>
        <end position="286"/>
    </location>
</feature>
<dbReference type="Gene3D" id="3.20.20.100">
    <property type="entry name" value="NADP-dependent oxidoreductase domain"/>
    <property type="match status" value="1"/>
</dbReference>
<dbReference type="Pfam" id="PF00248">
    <property type="entry name" value="Aldo_ket_red"/>
    <property type="match status" value="1"/>
</dbReference>
<keyword evidence="1" id="KW-0560">Oxidoreductase</keyword>
<evidence type="ECO:0000313" key="4">
    <source>
        <dbReference type="Proteomes" id="UP000027982"/>
    </source>
</evidence>
<dbReference type="OrthoDB" id="9773828at2"/>
<protein>
    <submittedName>
        <fullName evidence="3">Aldo/keto reductase</fullName>
    </submittedName>
</protein>
<evidence type="ECO:0000259" key="2">
    <source>
        <dbReference type="Pfam" id="PF00248"/>
    </source>
</evidence>
<dbReference type="STRING" id="661478.OP10G_0945"/>
<proteinExistence type="predicted"/>
<dbReference type="InterPro" id="IPR020471">
    <property type="entry name" value="AKR"/>
</dbReference>
<organism evidence="3 4">
    <name type="scientific">Fimbriimonas ginsengisoli Gsoil 348</name>
    <dbReference type="NCBI Taxonomy" id="661478"/>
    <lineage>
        <taxon>Bacteria</taxon>
        <taxon>Bacillati</taxon>
        <taxon>Armatimonadota</taxon>
        <taxon>Fimbriimonadia</taxon>
        <taxon>Fimbriimonadales</taxon>
        <taxon>Fimbriimonadaceae</taxon>
        <taxon>Fimbriimonas</taxon>
    </lineage>
</organism>
<dbReference type="HOGENOM" id="CLU_023205_2_1_0"/>
<dbReference type="EMBL" id="CP007139">
    <property type="protein sequence ID" value="AIE84313.1"/>
    <property type="molecule type" value="Genomic_DNA"/>
</dbReference>
<dbReference type="PRINTS" id="PR00069">
    <property type="entry name" value="ALDKETRDTASE"/>
</dbReference>
<dbReference type="GO" id="GO:0016491">
    <property type="term" value="F:oxidoreductase activity"/>
    <property type="evidence" value="ECO:0007669"/>
    <property type="project" value="UniProtKB-KW"/>
</dbReference>